<keyword evidence="3" id="KW-1185">Reference proteome</keyword>
<gene>
    <name evidence="1" type="ordered locus">Nmul_A1522</name>
    <name evidence="2" type="ORF">SAMN05216403_12433</name>
</gene>
<dbReference type="KEGG" id="nmu:Nmul_A1522"/>
<dbReference type="eggNOG" id="ENOG5033NC1">
    <property type="taxonomic scope" value="Bacteria"/>
</dbReference>
<dbReference type="Proteomes" id="UP000236751">
    <property type="component" value="Unassembled WGS sequence"/>
</dbReference>
<reference evidence="2 4" key="4">
    <citation type="submission" date="2016-10" db="EMBL/GenBank/DDBJ databases">
        <authorList>
            <person name="de Groot N.N."/>
        </authorList>
    </citation>
    <scope>NUCLEOTIDE SEQUENCE [LARGE SCALE GENOMIC DNA]</scope>
    <source>
        <strain evidence="2 4">Nl13</strain>
    </source>
</reference>
<sequence length="156" mass="17481">MNELNKMLQQTARPDVELFLRAKQLLRHRDNFKMEKEPLIKLPWRGRETIESIPPLLEGAQRIEITLPSNYNHALFETLHPGEPPAQLEEIDAAGGPELLGRIAAVSGLEEFSRLTEPLTAARARVQVLSPAKVFIILPGANLKSNERIIHPEAGE</sequence>
<dbReference type="RefSeq" id="WP_011380856.1">
    <property type="nucleotide sequence ID" value="NC_007614.1"/>
</dbReference>
<dbReference type="STRING" id="323848.Nmul_A1522"/>
<dbReference type="EMBL" id="CP000103">
    <property type="protein sequence ID" value="ABB74825.1"/>
    <property type="molecule type" value="Genomic_DNA"/>
</dbReference>
<dbReference type="Proteomes" id="UP000002718">
    <property type="component" value="Chromosome"/>
</dbReference>
<accession>Q2Y8U6</accession>
<dbReference type="EMBL" id="FNVK01000024">
    <property type="protein sequence ID" value="SEG04102.1"/>
    <property type="molecule type" value="Genomic_DNA"/>
</dbReference>
<reference evidence="1" key="2">
    <citation type="submission" date="2005-08" db="EMBL/GenBank/DDBJ databases">
        <title>Complete sequence of Chromosome 1 of Nitrosospira multiformis ATCC 25196.</title>
        <authorList>
            <consortium name="US DOE Joint Genome Institute"/>
            <person name="Copeland A."/>
            <person name="Lucas S."/>
            <person name="Lapidus A."/>
            <person name="Barry K."/>
            <person name="Detter J.C."/>
            <person name="Glavina T."/>
            <person name="Hammon N."/>
            <person name="Israni S."/>
            <person name="Pitluck S."/>
            <person name="Chain P."/>
            <person name="Malfatti S."/>
            <person name="Shin M."/>
            <person name="Vergez L."/>
            <person name="Schmutz J."/>
            <person name="Larimer F."/>
            <person name="Land M."/>
            <person name="Hauser L."/>
            <person name="Kyrpides N."/>
            <person name="Lykidis A."/>
            <person name="Richardson P."/>
        </authorList>
    </citation>
    <scope>NUCLEOTIDE SEQUENCE</scope>
    <source>
        <strain evidence="1">ATCC 25196</strain>
    </source>
</reference>
<evidence type="ECO:0000313" key="1">
    <source>
        <dbReference type="EMBL" id="ABB74825.1"/>
    </source>
</evidence>
<evidence type="ECO:0000313" key="2">
    <source>
        <dbReference type="EMBL" id="SEG04102.1"/>
    </source>
</evidence>
<dbReference type="HOGENOM" id="CLU_1684725_0_0_4"/>
<reference evidence="1 3" key="3">
    <citation type="journal article" date="2008" name="Appl. Environ. Microbiol.">
        <title>Complete genome sequence of Nitrosospira multiformis, an ammonia-oxidizing bacterium from the soil environment.</title>
        <authorList>
            <person name="Norton J.M."/>
            <person name="Klotz M.G."/>
            <person name="Stein L.Y."/>
            <person name="Arp D.J."/>
            <person name="Bottomley P.J."/>
            <person name="Chain P.S."/>
            <person name="Hauser L.J."/>
            <person name="Land M.L."/>
            <person name="Larimer F.W."/>
            <person name="Shin M.W."/>
            <person name="Starkenburg S.R."/>
        </authorList>
    </citation>
    <scope>NUCLEOTIDE SEQUENCE [LARGE SCALE GENOMIC DNA]</scope>
    <source>
        <strain evidence="1">ATCC 25196</strain>
        <strain evidence="3">ATCC 25196 / NCIMB 11849 / C 71</strain>
    </source>
</reference>
<evidence type="ECO:0000313" key="4">
    <source>
        <dbReference type="Proteomes" id="UP000236751"/>
    </source>
</evidence>
<evidence type="ECO:0000313" key="3">
    <source>
        <dbReference type="Proteomes" id="UP000002718"/>
    </source>
</evidence>
<organism evidence="1 3">
    <name type="scientific">Nitrosospira multiformis (strain ATCC 25196 / NCIMB 11849 / C 71)</name>
    <dbReference type="NCBI Taxonomy" id="323848"/>
    <lineage>
        <taxon>Bacteria</taxon>
        <taxon>Pseudomonadati</taxon>
        <taxon>Pseudomonadota</taxon>
        <taxon>Betaproteobacteria</taxon>
        <taxon>Nitrosomonadales</taxon>
        <taxon>Nitrosomonadaceae</taxon>
        <taxon>Nitrosospira</taxon>
    </lineage>
</organism>
<dbReference type="OrthoDB" id="8565828at2"/>
<name>Q2Y8U6_NITMU</name>
<reference evidence="3" key="1">
    <citation type="submission" date="2005-08" db="EMBL/GenBank/DDBJ databases">
        <title>Complete sequence of chromosome 1 of Nitrosospira multiformis ATCC 25196.</title>
        <authorList>
            <person name="Copeland A."/>
            <person name="Lucas S."/>
            <person name="Lapidus A."/>
            <person name="Barry K."/>
            <person name="Detter J.C."/>
            <person name="Glavina T."/>
            <person name="Hammon N."/>
            <person name="Israni S."/>
            <person name="Pitluck S."/>
            <person name="Chain P."/>
            <person name="Malfatti S."/>
            <person name="Shin M."/>
            <person name="Vergez L."/>
            <person name="Schmutz J."/>
            <person name="Larimer F."/>
            <person name="Land M."/>
            <person name="Hauser L."/>
            <person name="Kyrpides N."/>
            <person name="Lykidis A."/>
            <person name="Richardson P."/>
        </authorList>
    </citation>
    <scope>NUCLEOTIDE SEQUENCE [LARGE SCALE GENOMIC DNA]</scope>
    <source>
        <strain evidence="3">ATCC 25196 / NCIMB 11849 / C 71</strain>
    </source>
</reference>
<proteinExistence type="predicted"/>
<protein>
    <submittedName>
        <fullName evidence="1">Uncharacterized protein</fullName>
    </submittedName>
</protein>
<dbReference type="AlphaFoldDB" id="Q2Y8U6"/>